<evidence type="ECO:0000313" key="3">
    <source>
        <dbReference type="Proteomes" id="UP000019063"/>
    </source>
</evidence>
<dbReference type="RefSeq" id="WP_043845770.1">
    <property type="nucleotide sequence ID" value="NZ_AQQW01000010.1"/>
</dbReference>
<organism evidence="2 3">
    <name type="scientific">Roseivivax marinus</name>
    <dbReference type="NCBI Taxonomy" id="1379903"/>
    <lineage>
        <taxon>Bacteria</taxon>
        <taxon>Pseudomonadati</taxon>
        <taxon>Pseudomonadota</taxon>
        <taxon>Alphaproteobacteria</taxon>
        <taxon>Rhodobacterales</taxon>
        <taxon>Roseobacteraceae</taxon>
        <taxon>Roseivivax</taxon>
    </lineage>
</organism>
<dbReference type="EMBL" id="AQQW01000010">
    <property type="protein sequence ID" value="ETW11666.1"/>
    <property type="molecule type" value="Genomic_DNA"/>
</dbReference>
<feature type="signal peptide" evidence="1">
    <location>
        <begin position="1"/>
        <end position="19"/>
    </location>
</feature>
<gene>
    <name evidence="2" type="ORF">ATO8_15503</name>
</gene>
<keyword evidence="1" id="KW-0732">Signal</keyword>
<accession>W4HHN5</accession>
<reference evidence="2 3" key="1">
    <citation type="journal article" date="2014" name="Antonie Van Leeuwenhoek">
        <title>Roseivivax atlanticus sp. nov., isolated from surface seawater of the Atlantic Ocean.</title>
        <authorList>
            <person name="Li G."/>
            <person name="Lai Q."/>
            <person name="Liu X."/>
            <person name="Sun F."/>
            <person name="Shao Z."/>
        </authorList>
    </citation>
    <scope>NUCLEOTIDE SEQUENCE [LARGE SCALE GENOMIC DNA]</scope>
    <source>
        <strain evidence="2 3">22II-s10s</strain>
    </source>
</reference>
<proteinExistence type="predicted"/>
<keyword evidence="3" id="KW-1185">Reference proteome</keyword>
<evidence type="ECO:0000313" key="2">
    <source>
        <dbReference type="EMBL" id="ETW11666.1"/>
    </source>
</evidence>
<feature type="chain" id="PRO_5004841880" evidence="1">
    <location>
        <begin position="20"/>
        <end position="145"/>
    </location>
</feature>
<dbReference type="STRING" id="1379903.ATO8_15503"/>
<dbReference type="eggNOG" id="ENOG5032WR1">
    <property type="taxonomic scope" value="Bacteria"/>
</dbReference>
<comment type="caution">
    <text evidence="2">The sequence shown here is derived from an EMBL/GenBank/DDBJ whole genome shotgun (WGS) entry which is preliminary data.</text>
</comment>
<protein>
    <submittedName>
        <fullName evidence="2">Uncharacterized protein</fullName>
    </submittedName>
</protein>
<evidence type="ECO:0000256" key="1">
    <source>
        <dbReference type="SAM" id="SignalP"/>
    </source>
</evidence>
<name>W4HHN5_9RHOB</name>
<sequence>MSRFSLFVGAAALILGAHAAPVAAQSSNAARYLLQQELSKACEFSGGGGQISNGGLMERDFDGDGRDDLLIAHEAIRCGGSGRSSFCGMQVCSVRIWLRRGDLLTLEKDMLGGGIEVSGGTPPTISGYGHGGGQWSMRWSGGAFR</sequence>
<dbReference type="AlphaFoldDB" id="W4HHN5"/>
<dbReference type="Proteomes" id="UP000019063">
    <property type="component" value="Unassembled WGS sequence"/>
</dbReference>